<dbReference type="InterPro" id="IPR030659">
    <property type="entry name" value="SecY_CS"/>
</dbReference>
<dbReference type="HAMAP" id="MF_01465">
    <property type="entry name" value="SecY"/>
    <property type="match status" value="1"/>
</dbReference>
<dbReference type="GO" id="GO:0005886">
    <property type="term" value="C:plasma membrane"/>
    <property type="evidence" value="ECO:0007669"/>
    <property type="project" value="UniProtKB-SubCell"/>
</dbReference>
<protein>
    <recommendedName>
        <fullName evidence="10 11">Protein translocase subunit SecY</fullName>
    </recommendedName>
    <alternativeName>
        <fullName evidence="10">Protein transport protein SEC61 subunit alpha homolog</fullName>
    </alternativeName>
</protein>
<dbReference type="InterPro" id="IPR023201">
    <property type="entry name" value="SecY_dom_sf"/>
</dbReference>
<evidence type="ECO:0000256" key="5">
    <source>
        <dbReference type="ARBA" id="ARBA00022692"/>
    </source>
</evidence>
<evidence type="ECO:0000256" key="12">
    <source>
        <dbReference type="RuleBase" id="RU003484"/>
    </source>
</evidence>
<dbReference type="GO" id="GO:0012505">
    <property type="term" value="C:endomembrane system"/>
    <property type="evidence" value="ECO:0007669"/>
    <property type="project" value="UniProtKB-SubCell"/>
</dbReference>
<feature type="transmembrane region" description="Helical" evidence="10">
    <location>
        <begin position="85"/>
        <end position="109"/>
    </location>
</feature>
<evidence type="ECO:0000313" key="16">
    <source>
        <dbReference type="Proteomes" id="UP000246004"/>
    </source>
</evidence>
<feature type="domain" description="Translocon Sec61/SecY plug" evidence="14">
    <location>
        <begin position="53"/>
        <end position="86"/>
    </location>
</feature>
<dbReference type="PROSITE" id="PS00755">
    <property type="entry name" value="SECY_1"/>
    <property type="match status" value="1"/>
</dbReference>
<sequence>MGNIITLYFFSWVVDMSSLDSIKPFYSLLPHVATPKGHVDFKDKLKWTGIILILYFLLTEVSLFGLSPTAIDQFAQLRSVMAGSFGSIITLGIGPIVTASIVMQLLVGGKLINLDLSKPEDKSAFQGTQKLLAIIFTLFEGIILVFTGSLPPISDEYTLILIIQMVLGGILIIYMDEVVSKWGFGSGIGLFIAAGVAEQILVGTFNFLPATGTNVPAGKLPAFIYSLMVGQPNFSLLIPIIATIAVFLIVVYAECMRVEIPLSYGGVKGARSKYPLKFVYASNMPVILVSALFLNVQLFAGLFQSIGFPILGEVSQGQPISGVAYYLTTPSSISVLFTDPLRVLIYAIVFVGLCILFALLWVEISGIGPKQVAKQLSEMGVQIPGFRNSKVHFRKIMDKYIPPITVLGGAFVGLLAFGADLTGALGGGTGVLLTVGIVYRLYEDIAKEQLMDMHPMMRRFFGNE</sequence>
<dbReference type="GO" id="GO:0065002">
    <property type="term" value="P:intracellular protein transmembrane transport"/>
    <property type="evidence" value="ECO:0007669"/>
    <property type="project" value="UniProtKB-UniRule"/>
</dbReference>
<dbReference type="PANTHER" id="PTHR10906">
    <property type="entry name" value="SECY/SEC61-ALPHA FAMILY MEMBER"/>
    <property type="match status" value="1"/>
</dbReference>
<keyword evidence="7 10" id="KW-1133">Transmembrane helix</keyword>
<evidence type="ECO:0000259" key="14">
    <source>
        <dbReference type="Pfam" id="PF10559"/>
    </source>
</evidence>
<dbReference type="Proteomes" id="UP000246004">
    <property type="component" value="Unassembled WGS sequence"/>
</dbReference>
<evidence type="ECO:0000256" key="2">
    <source>
        <dbReference type="ARBA" id="ARBA00005751"/>
    </source>
</evidence>
<evidence type="ECO:0000256" key="3">
    <source>
        <dbReference type="ARBA" id="ARBA00022448"/>
    </source>
</evidence>
<comment type="function">
    <text evidence="10 11">The central subunit of the protein translocation channel SecYEG. Consists of two halves formed by TMs 1-5 and 6-10. These two domains form a lateral gate at the front which open onto the bilayer between TMs 2 and 7, and are clamped together by SecE at the back. The channel is closed by both a pore ring composed of hydrophobic SecY resides and a short helix (helix 2A) on the extracellular side of the membrane which forms a plug. The plug probably moves laterally to allow the channel to open. The ring and the pore may move independently.</text>
</comment>
<keyword evidence="6 10" id="KW-0653">Protein transport</keyword>
<proteinExistence type="inferred from homology"/>
<keyword evidence="8 10" id="KW-0811">Translocation</keyword>
<dbReference type="Gene3D" id="1.10.3370.10">
    <property type="entry name" value="SecY subunit domain"/>
    <property type="match status" value="1"/>
</dbReference>
<dbReference type="SUPFAM" id="SSF103491">
    <property type="entry name" value="Preprotein translocase SecY subunit"/>
    <property type="match status" value="1"/>
</dbReference>
<dbReference type="PROSITE" id="PS00756">
    <property type="entry name" value="SECY_2"/>
    <property type="match status" value="1"/>
</dbReference>
<keyword evidence="5 10" id="KW-0812">Transmembrane</keyword>
<dbReference type="EMBL" id="LWMS01000044">
    <property type="protein sequence ID" value="PWL07837.1"/>
    <property type="molecule type" value="Genomic_DNA"/>
</dbReference>
<dbReference type="AlphaFoldDB" id="A0A2V2BV51"/>
<keyword evidence="3 10" id="KW-0813">Transport</keyword>
<feature type="transmembrane region" description="Helical" evidence="10">
    <location>
        <begin position="130"/>
        <end position="151"/>
    </location>
</feature>
<dbReference type="PRINTS" id="PR00303">
    <property type="entry name" value="SECYTRNLCASE"/>
</dbReference>
<dbReference type="Pfam" id="PF00344">
    <property type="entry name" value="SecY"/>
    <property type="match status" value="1"/>
</dbReference>
<accession>A0A2V2BV51</accession>
<gene>
    <name evidence="10 15" type="primary">secY</name>
    <name evidence="15" type="ORF">MSCUN_13690</name>
</gene>
<feature type="transmembrane region" description="Helical" evidence="10">
    <location>
        <begin position="424"/>
        <end position="442"/>
    </location>
</feature>
<dbReference type="PIRSF" id="PIRSF004557">
    <property type="entry name" value="SecY"/>
    <property type="match status" value="1"/>
</dbReference>
<evidence type="ECO:0000256" key="10">
    <source>
        <dbReference type="HAMAP-Rule" id="MF_01465"/>
    </source>
</evidence>
<dbReference type="NCBIfam" id="TIGR00967">
    <property type="entry name" value="3a0501s007"/>
    <property type="match status" value="1"/>
</dbReference>
<evidence type="ECO:0000313" key="15">
    <source>
        <dbReference type="EMBL" id="PWL07837.1"/>
    </source>
</evidence>
<comment type="caution">
    <text evidence="15">The sequence shown here is derived from an EMBL/GenBank/DDBJ whole genome shotgun (WGS) entry which is preliminary data.</text>
</comment>
<evidence type="ECO:0000256" key="9">
    <source>
        <dbReference type="ARBA" id="ARBA00023136"/>
    </source>
</evidence>
<reference evidence="15 16" key="1">
    <citation type="submission" date="2016-04" db="EMBL/GenBank/DDBJ databases">
        <title>Genome sequence of Methanosphaera cuniculi DSM 4103.</title>
        <authorList>
            <person name="Poehlein A."/>
            <person name="Seedorf H."/>
            <person name="Daniel R."/>
        </authorList>
    </citation>
    <scope>NUCLEOTIDE SEQUENCE [LARGE SCALE GENOMIC DNA]</scope>
    <source>
        <strain evidence="15 16">DSM 4103</strain>
    </source>
</reference>
<keyword evidence="4 10" id="KW-1003">Cell membrane</keyword>
<keyword evidence="9 10" id="KW-0472">Membrane</keyword>
<name>A0A2V2BV51_9EURY</name>
<feature type="transmembrane region" description="Helical" evidence="10">
    <location>
        <begin position="157"/>
        <end position="175"/>
    </location>
</feature>
<feature type="transmembrane region" description="Helical" evidence="10">
    <location>
        <begin position="274"/>
        <end position="294"/>
    </location>
</feature>
<feature type="transmembrane region" description="Helical" evidence="10">
    <location>
        <begin position="187"/>
        <end position="208"/>
    </location>
</feature>
<dbReference type="NCBIfam" id="NF006341">
    <property type="entry name" value="PRK08568.1-5"/>
    <property type="match status" value="1"/>
</dbReference>
<organism evidence="15 16">
    <name type="scientific">Methanosphaera cuniculi</name>
    <dbReference type="NCBI Taxonomy" id="1077256"/>
    <lineage>
        <taxon>Archaea</taxon>
        <taxon>Methanobacteriati</taxon>
        <taxon>Methanobacteriota</taxon>
        <taxon>Methanomada group</taxon>
        <taxon>Methanobacteria</taxon>
        <taxon>Methanobacteriales</taxon>
        <taxon>Methanobacteriaceae</taxon>
        <taxon>Methanosphaera</taxon>
    </lineage>
</organism>
<dbReference type="GO" id="GO:0006605">
    <property type="term" value="P:protein targeting"/>
    <property type="evidence" value="ECO:0007669"/>
    <property type="project" value="UniProtKB-UniRule"/>
</dbReference>
<feature type="transmembrane region" description="Helical" evidence="10">
    <location>
        <begin position="45"/>
        <end position="65"/>
    </location>
</feature>
<comment type="subcellular location">
    <subcellularLocation>
        <location evidence="10">Cell membrane</location>
        <topology evidence="10">Multi-pass membrane protein</topology>
    </subcellularLocation>
    <subcellularLocation>
        <location evidence="1">Endomembrane system</location>
        <topology evidence="1">Multi-pass membrane protein</topology>
    </subcellularLocation>
    <subcellularLocation>
        <location evidence="12">Membrane</location>
        <topology evidence="12">Multi-pass membrane protein</topology>
    </subcellularLocation>
</comment>
<evidence type="ECO:0000256" key="13">
    <source>
        <dbReference type="RuleBase" id="RU004349"/>
    </source>
</evidence>
<dbReference type="InterPro" id="IPR002208">
    <property type="entry name" value="SecY/SEC61-alpha"/>
</dbReference>
<dbReference type="InterPro" id="IPR026593">
    <property type="entry name" value="SecY"/>
</dbReference>
<feature type="transmembrane region" description="Helical" evidence="10">
    <location>
        <begin position="343"/>
        <end position="362"/>
    </location>
</feature>
<evidence type="ECO:0000256" key="1">
    <source>
        <dbReference type="ARBA" id="ARBA00004127"/>
    </source>
</evidence>
<feature type="transmembrane region" description="Helical" evidence="10">
    <location>
        <begin position="234"/>
        <end position="253"/>
    </location>
</feature>
<evidence type="ECO:0000256" key="7">
    <source>
        <dbReference type="ARBA" id="ARBA00022989"/>
    </source>
</evidence>
<comment type="subunit">
    <text evidence="10">Component of the Sec protein translocase complex. Heterotrimer consisting of alpha (SecY), beta (SecG) and gamma (SecE) subunits. The heterotrimers can form oligomers, although 1 heterotrimer is thought to be able to translocate proteins. Interacts with the ribosome. May interact with SecDF, and other proteins may be involved.</text>
</comment>
<evidence type="ECO:0000256" key="11">
    <source>
        <dbReference type="RuleBase" id="RU000537"/>
    </source>
</evidence>
<dbReference type="Pfam" id="PF10559">
    <property type="entry name" value="Plug_translocon"/>
    <property type="match status" value="1"/>
</dbReference>
<comment type="similarity">
    <text evidence="2 10 13">Belongs to the SecY/SEC61-alpha family.</text>
</comment>
<evidence type="ECO:0000256" key="6">
    <source>
        <dbReference type="ARBA" id="ARBA00022927"/>
    </source>
</evidence>
<feature type="transmembrane region" description="Helical" evidence="10">
    <location>
        <begin position="400"/>
        <end position="418"/>
    </location>
</feature>
<evidence type="ECO:0000256" key="4">
    <source>
        <dbReference type="ARBA" id="ARBA00022475"/>
    </source>
</evidence>
<evidence type="ECO:0000256" key="8">
    <source>
        <dbReference type="ARBA" id="ARBA00023010"/>
    </source>
</evidence>
<dbReference type="InterPro" id="IPR019561">
    <property type="entry name" value="Translocon_Sec61/SecY_plug_dom"/>
</dbReference>